<accession>A0ABS8USF7</accession>
<comment type="subcellular location">
    <subcellularLocation>
        <location evidence="1">Nucleus</location>
    </subcellularLocation>
</comment>
<dbReference type="EMBL" id="JACEIK010002545">
    <property type="protein sequence ID" value="MCD9637727.1"/>
    <property type="molecule type" value="Genomic_DNA"/>
</dbReference>
<proteinExistence type="predicted"/>
<feature type="compositionally biased region" description="Polar residues" evidence="4">
    <location>
        <begin position="91"/>
        <end position="111"/>
    </location>
</feature>
<evidence type="ECO:0000256" key="4">
    <source>
        <dbReference type="SAM" id="MobiDB-lite"/>
    </source>
</evidence>
<dbReference type="InterPro" id="IPR046347">
    <property type="entry name" value="bZIP_sf"/>
</dbReference>
<keyword evidence="3" id="KW-0539">Nucleus</keyword>
<dbReference type="Proteomes" id="UP000823775">
    <property type="component" value="Unassembled WGS sequence"/>
</dbReference>
<evidence type="ECO:0000256" key="3">
    <source>
        <dbReference type="ARBA" id="ARBA00023242"/>
    </source>
</evidence>
<evidence type="ECO:0000256" key="2">
    <source>
        <dbReference type="ARBA" id="ARBA00023125"/>
    </source>
</evidence>
<gene>
    <name evidence="5" type="ORF">HAX54_021165</name>
</gene>
<protein>
    <recommendedName>
        <fullName evidence="7">BZIP domain-containing protein</fullName>
    </recommendedName>
</protein>
<organism evidence="5 6">
    <name type="scientific">Datura stramonium</name>
    <name type="common">Jimsonweed</name>
    <name type="synonym">Common thornapple</name>
    <dbReference type="NCBI Taxonomy" id="4076"/>
    <lineage>
        <taxon>Eukaryota</taxon>
        <taxon>Viridiplantae</taxon>
        <taxon>Streptophyta</taxon>
        <taxon>Embryophyta</taxon>
        <taxon>Tracheophyta</taxon>
        <taxon>Spermatophyta</taxon>
        <taxon>Magnoliopsida</taxon>
        <taxon>eudicotyledons</taxon>
        <taxon>Gunneridae</taxon>
        <taxon>Pentapetalae</taxon>
        <taxon>asterids</taxon>
        <taxon>lamiids</taxon>
        <taxon>Solanales</taxon>
        <taxon>Solanaceae</taxon>
        <taxon>Solanoideae</taxon>
        <taxon>Datureae</taxon>
        <taxon>Datura</taxon>
    </lineage>
</organism>
<comment type="caution">
    <text evidence="5">The sequence shown here is derived from an EMBL/GenBank/DDBJ whole genome shotgun (WGS) entry which is preliminary data.</text>
</comment>
<sequence length="111" mass="12781">MSMPVKGGSPGNLGTYSLSHLPYACGECGRERRSRTSFEKVVQRRCMRMIKNRELTARSRDRKQAYTLELEVEETKLKEIKQELQKKHNPLQENTCSSSSSRQELFQVGQS</sequence>
<dbReference type="PANTHER" id="PTHR22952:SF389">
    <property type="entry name" value="ABSCISIC ACID-INSENSITIVE 5-LIKE PROTEIN 4 ISOFORM X1"/>
    <property type="match status" value="1"/>
</dbReference>
<dbReference type="InterPro" id="IPR043452">
    <property type="entry name" value="BZIP46-like"/>
</dbReference>
<evidence type="ECO:0000313" key="5">
    <source>
        <dbReference type="EMBL" id="MCD9637727.1"/>
    </source>
</evidence>
<evidence type="ECO:0008006" key="7">
    <source>
        <dbReference type="Google" id="ProtNLM"/>
    </source>
</evidence>
<keyword evidence="2" id="KW-0238">DNA-binding</keyword>
<name>A0ABS8USF7_DATST</name>
<reference evidence="5 6" key="1">
    <citation type="journal article" date="2021" name="BMC Genomics">
        <title>Datura genome reveals duplications of psychoactive alkaloid biosynthetic genes and high mutation rate following tissue culture.</title>
        <authorList>
            <person name="Rajewski A."/>
            <person name="Carter-House D."/>
            <person name="Stajich J."/>
            <person name="Litt A."/>
        </authorList>
    </citation>
    <scope>NUCLEOTIDE SEQUENCE [LARGE SCALE GENOMIC DNA]</scope>
    <source>
        <strain evidence="5">AR-01</strain>
    </source>
</reference>
<dbReference type="PANTHER" id="PTHR22952">
    <property type="entry name" value="CAMP-RESPONSE ELEMENT BINDING PROTEIN-RELATED"/>
    <property type="match status" value="1"/>
</dbReference>
<dbReference type="SUPFAM" id="SSF57959">
    <property type="entry name" value="Leucine zipper domain"/>
    <property type="match status" value="1"/>
</dbReference>
<feature type="region of interest" description="Disordered" evidence="4">
    <location>
        <begin position="85"/>
        <end position="111"/>
    </location>
</feature>
<evidence type="ECO:0000256" key="1">
    <source>
        <dbReference type="ARBA" id="ARBA00004123"/>
    </source>
</evidence>
<evidence type="ECO:0000313" key="6">
    <source>
        <dbReference type="Proteomes" id="UP000823775"/>
    </source>
</evidence>
<keyword evidence="6" id="KW-1185">Reference proteome</keyword>
<dbReference type="Gene3D" id="1.20.5.170">
    <property type="match status" value="1"/>
</dbReference>